<dbReference type="PATRIC" id="fig|45071.6.peg.3413"/>
<keyword evidence="3" id="KW-1185">Reference proteome</keyword>
<proteinExistence type="predicted"/>
<gene>
    <name evidence="2" type="ORF">lpari_00866</name>
</gene>
<protein>
    <submittedName>
        <fullName evidence="2">Uncharacterized protein</fullName>
    </submittedName>
</protein>
<sequence>MKIKINGWQRLWVTTGILYFFVIVFMTWTIFPTETTKEYVCNDSQNPFCDLPIDKEFAQKQLRNEQISILENAFLMWILPLVFLYIIGLLIKWTYEGFKKP</sequence>
<name>A0A1E5JVM4_9GAMM</name>
<evidence type="ECO:0000313" key="3">
    <source>
        <dbReference type="Proteomes" id="UP000095229"/>
    </source>
</evidence>
<comment type="caution">
    <text evidence="2">The sequence shown here is derived from an EMBL/GenBank/DDBJ whole genome shotgun (WGS) entry which is preliminary data.</text>
</comment>
<reference evidence="2 3" key="1">
    <citation type="submission" date="2016-02" db="EMBL/GenBank/DDBJ databases">
        <title>Secondary metabolites in Legionella.</title>
        <authorList>
            <person name="Tobias N.J."/>
            <person name="Bode H.B."/>
        </authorList>
    </citation>
    <scope>NUCLEOTIDE SEQUENCE [LARGE SCALE GENOMIC DNA]</scope>
    <source>
        <strain evidence="2 3">DSM 19216</strain>
    </source>
</reference>
<feature type="transmembrane region" description="Helical" evidence="1">
    <location>
        <begin position="74"/>
        <end position="95"/>
    </location>
</feature>
<accession>A0A1E5JVM4</accession>
<keyword evidence="1" id="KW-1133">Transmembrane helix</keyword>
<organism evidence="2 3">
    <name type="scientific">Legionella parisiensis</name>
    <dbReference type="NCBI Taxonomy" id="45071"/>
    <lineage>
        <taxon>Bacteria</taxon>
        <taxon>Pseudomonadati</taxon>
        <taxon>Pseudomonadota</taxon>
        <taxon>Gammaproteobacteria</taxon>
        <taxon>Legionellales</taxon>
        <taxon>Legionellaceae</taxon>
        <taxon>Legionella</taxon>
    </lineage>
</organism>
<dbReference type="EMBL" id="LSOG01000026">
    <property type="protein sequence ID" value="OEH48118.1"/>
    <property type="molecule type" value="Genomic_DNA"/>
</dbReference>
<keyword evidence="1" id="KW-0472">Membrane</keyword>
<dbReference type="AlphaFoldDB" id="A0A1E5JVM4"/>
<dbReference type="Proteomes" id="UP000095229">
    <property type="component" value="Unassembled WGS sequence"/>
</dbReference>
<evidence type="ECO:0000256" key="1">
    <source>
        <dbReference type="SAM" id="Phobius"/>
    </source>
</evidence>
<keyword evidence="1" id="KW-0812">Transmembrane</keyword>
<feature type="transmembrane region" description="Helical" evidence="1">
    <location>
        <begin position="12"/>
        <end position="31"/>
    </location>
</feature>
<evidence type="ECO:0000313" key="2">
    <source>
        <dbReference type="EMBL" id="OEH48118.1"/>
    </source>
</evidence>
<dbReference type="RefSeq" id="WP_058518846.1">
    <property type="nucleotide sequence ID" value="NZ_CAAAIE010000001.1"/>
</dbReference>